<dbReference type="EMBL" id="LUUK01000078">
    <property type="protein sequence ID" value="OAI22495.1"/>
    <property type="molecule type" value="Genomic_DNA"/>
</dbReference>
<evidence type="ECO:0000313" key="2">
    <source>
        <dbReference type="EMBL" id="OAI22495.1"/>
    </source>
</evidence>
<protein>
    <submittedName>
        <fullName evidence="2">Uncharacterized protein</fullName>
    </submittedName>
</protein>
<accession>A0A177NWW6</accession>
<comment type="caution">
    <text evidence="2">The sequence shown here is derived from an EMBL/GenBank/DDBJ whole genome shotgun (WGS) entry which is preliminary data.</text>
</comment>
<proteinExistence type="predicted"/>
<reference evidence="3" key="1">
    <citation type="submission" date="2016-03" db="EMBL/GenBank/DDBJ databases">
        <authorList>
            <person name="Heylen K."/>
            <person name="De Vos P."/>
            <person name="Vekeman B."/>
        </authorList>
    </citation>
    <scope>NUCLEOTIDE SEQUENCE [LARGE SCALE GENOMIC DNA]</scope>
    <source>
        <strain evidence="3">R-45383</strain>
    </source>
</reference>
<evidence type="ECO:0000313" key="3">
    <source>
        <dbReference type="Proteomes" id="UP000077628"/>
    </source>
</evidence>
<feature type="transmembrane region" description="Helical" evidence="1">
    <location>
        <begin position="40"/>
        <end position="59"/>
    </location>
</feature>
<keyword evidence="1" id="KW-0472">Membrane</keyword>
<sequence>MLSTWENLLIGALALLILFWMQPGIKAALARSRQAPSDWGGLIVPLVMVVMFVLFLIAMV</sequence>
<dbReference type="AlphaFoldDB" id="A0A177NWW6"/>
<organism evidence="2 3">
    <name type="scientific">Methylomonas koyamae</name>
    <dbReference type="NCBI Taxonomy" id="702114"/>
    <lineage>
        <taxon>Bacteria</taxon>
        <taxon>Pseudomonadati</taxon>
        <taxon>Pseudomonadota</taxon>
        <taxon>Gammaproteobacteria</taxon>
        <taxon>Methylococcales</taxon>
        <taxon>Methylococcaceae</taxon>
        <taxon>Methylomonas</taxon>
    </lineage>
</organism>
<keyword evidence="3" id="KW-1185">Reference proteome</keyword>
<keyword evidence="1" id="KW-1133">Transmembrane helix</keyword>
<evidence type="ECO:0000256" key="1">
    <source>
        <dbReference type="SAM" id="Phobius"/>
    </source>
</evidence>
<name>A0A177NWW6_9GAMM</name>
<keyword evidence="1" id="KW-0812">Transmembrane</keyword>
<gene>
    <name evidence="2" type="ORF">A1355_02330</name>
</gene>
<dbReference type="Proteomes" id="UP000077628">
    <property type="component" value="Unassembled WGS sequence"/>
</dbReference>